<feature type="non-terminal residue" evidence="1">
    <location>
        <position position="1"/>
    </location>
</feature>
<evidence type="ECO:0000313" key="1">
    <source>
        <dbReference type="EMBL" id="CAE8713067.1"/>
    </source>
</evidence>
<dbReference type="Gene3D" id="1.25.40.10">
    <property type="entry name" value="Tetratricopeptide repeat domain"/>
    <property type="match status" value="1"/>
</dbReference>
<dbReference type="AlphaFoldDB" id="A0A813KXV3"/>
<protein>
    <submittedName>
        <fullName evidence="1">Uncharacterized protein</fullName>
    </submittedName>
</protein>
<dbReference type="GO" id="GO:0009507">
    <property type="term" value="C:chloroplast"/>
    <property type="evidence" value="ECO:0007669"/>
    <property type="project" value="TreeGrafter"/>
</dbReference>
<name>A0A813KXV3_POLGL</name>
<dbReference type="InterPro" id="IPR011990">
    <property type="entry name" value="TPR-like_helical_dom_sf"/>
</dbReference>
<reference evidence="1" key="1">
    <citation type="submission" date="2021-02" db="EMBL/GenBank/DDBJ databases">
        <authorList>
            <person name="Dougan E. K."/>
            <person name="Rhodes N."/>
            <person name="Thang M."/>
            <person name="Chan C."/>
        </authorList>
    </citation>
    <scope>NUCLEOTIDE SEQUENCE</scope>
</reference>
<feature type="non-terminal residue" evidence="1">
    <location>
        <position position="139"/>
    </location>
</feature>
<gene>
    <name evidence="1" type="ORF">PGLA2088_LOCUS37326</name>
</gene>
<evidence type="ECO:0000313" key="2">
    <source>
        <dbReference type="Proteomes" id="UP000626109"/>
    </source>
</evidence>
<dbReference type="PANTHER" id="PTHR47908">
    <property type="match status" value="1"/>
</dbReference>
<accession>A0A813KXV3</accession>
<sequence length="139" mass="14914">VLDFWKQPDIVENECTRLRHEGCLLFQEHRVEEACVAFDKAAKECPRCRPFLWQHGIARYYAGDFQGAADQFAAGQAVNSDDTEEVIWEMLSRASLARATATAIAATTAIATATIASTATIAATATTATATTIAATATT</sequence>
<dbReference type="Proteomes" id="UP000626109">
    <property type="component" value="Unassembled WGS sequence"/>
</dbReference>
<dbReference type="SUPFAM" id="SSF48452">
    <property type="entry name" value="TPR-like"/>
    <property type="match status" value="1"/>
</dbReference>
<proteinExistence type="predicted"/>
<dbReference type="EMBL" id="CAJNNW010032438">
    <property type="protein sequence ID" value="CAE8713067.1"/>
    <property type="molecule type" value="Genomic_DNA"/>
</dbReference>
<dbReference type="PANTHER" id="PTHR47908:SF2">
    <property type="entry name" value="TETRATRICOPEPTIDE REPEAT (TPR)-LIKE SUPERFAMILY PROTEIN"/>
    <property type="match status" value="1"/>
</dbReference>
<comment type="caution">
    <text evidence="1">The sequence shown here is derived from an EMBL/GenBank/DDBJ whole genome shotgun (WGS) entry which is preliminary data.</text>
</comment>
<organism evidence="1 2">
    <name type="scientific">Polarella glacialis</name>
    <name type="common">Dinoflagellate</name>
    <dbReference type="NCBI Taxonomy" id="89957"/>
    <lineage>
        <taxon>Eukaryota</taxon>
        <taxon>Sar</taxon>
        <taxon>Alveolata</taxon>
        <taxon>Dinophyceae</taxon>
        <taxon>Suessiales</taxon>
        <taxon>Suessiaceae</taxon>
        <taxon>Polarella</taxon>
    </lineage>
</organism>